<dbReference type="EMBL" id="DWUU01000061">
    <property type="protein sequence ID" value="HJD43385.1"/>
    <property type="molecule type" value="Genomic_DNA"/>
</dbReference>
<dbReference type="Gene3D" id="3.20.20.70">
    <property type="entry name" value="Aldolase class I"/>
    <property type="match status" value="1"/>
</dbReference>
<dbReference type="AlphaFoldDB" id="A0A9D2REL0"/>
<dbReference type="SFLD" id="SFLDS00029">
    <property type="entry name" value="Radical_SAM"/>
    <property type="match status" value="1"/>
</dbReference>
<evidence type="ECO:0000256" key="1">
    <source>
        <dbReference type="ARBA" id="ARBA00001966"/>
    </source>
</evidence>
<evidence type="ECO:0000256" key="6">
    <source>
        <dbReference type="ARBA" id="ARBA00023601"/>
    </source>
</evidence>
<dbReference type="PROSITE" id="PS51918">
    <property type="entry name" value="RADICAL_SAM"/>
    <property type="match status" value="1"/>
</dbReference>
<keyword evidence="2" id="KW-0949">S-adenosyl-L-methionine</keyword>
<comment type="cofactor">
    <cofactor evidence="1">
        <name>[4Fe-4S] cluster</name>
        <dbReference type="ChEBI" id="CHEBI:49883"/>
    </cofactor>
</comment>
<dbReference type="InterPro" id="IPR007197">
    <property type="entry name" value="rSAM"/>
</dbReference>
<dbReference type="GO" id="GO:0051536">
    <property type="term" value="F:iron-sulfur cluster binding"/>
    <property type="evidence" value="ECO:0007669"/>
    <property type="project" value="UniProtKB-KW"/>
</dbReference>
<feature type="domain" description="Radical SAM core" evidence="7">
    <location>
        <begin position="1"/>
        <end position="227"/>
    </location>
</feature>
<dbReference type="InterPro" id="IPR013785">
    <property type="entry name" value="Aldolase_TIM"/>
</dbReference>
<dbReference type="NCBIfam" id="TIGR03942">
    <property type="entry name" value="sulfatase_rSAM"/>
    <property type="match status" value="1"/>
</dbReference>
<dbReference type="InterPro" id="IPR023867">
    <property type="entry name" value="Sulphatase_maturase_rSAM"/>
</dbReference>
<reference evidence="8" key="1">
    <citation type="journal article" date="2021" name="PeerJ">
        <title>Extensive microbial diversity within the chicken gut microbiome revealed by metagenomics and culture.</title>
        <authorList>
            <person name="Gilroy R."/>
            <person name="Ravi A."/>
            <person name="Getino M."/>
            <person name="Pursley I."/>
            <person name="Horton D.L."/>
            <person name="Alikhan N.F."/>
            <person name="Baker D."/>
            <person name="Gharbi K."/>
            <person name="Hall N."/>
            <person name="Watson M."/>
            <person name="Adriaenssens E.M."/>
            <person name="Foster-Nyarko E."/>
            <person name="Jarju S."/>
            <person name="Secka A."/>
            <person name="Antonio M."/>
            <person name="Oren A."/>
            <person name="Chaudhuri R.R."/>
            <person name="La Ragione R."/>
            <person name="Hildebrand F."/>
            <person name="Pallen M.J."/>
        </authorList>
    </citation>
    <scope>NUCLEOTIDE SEQUENCE</scope>
    <source>
        <strain evidence="8">ChiBcec15-3976</strain>
    </source>
</reference>
<protein>
    <submittedName>
        <fullName evidence="8">Anaerobic sulfatase maturase</fullName>
    </submittedName>
</protein>
<dbReference type="PANTHER" id="PTHR43273">
    <property type="entry name" value="ANAEROBIC SULFATASE-MATURATING ENZYME HOMOLOG ASLB-RELATED"/>
    <property type="match status" value="1"/>
</dbReference>
<comment type="similarity">
    <text evidence="6">Belongs to the radical SAM superfamily. Anaerobic sulfatase-maturating enzyme family.</text>
</comment>
<dbReference type="SUPFAM" id="SSF102114">
    <property type="entry name" value="Radical SAM enzymes"/>
    <property type="match status" value="1"/>
</dbReference>
<evidence type="ECO:0000256" key="2">
    <source>
        <dbReference type="ARBA" id="ARBA00022691"/>
    </source>
</evidence>
<dbReference type="SFLD" id="SFLDG01386">
    <property type="entry name" value="main_SPASM_domain-containing"/>
    <property type="match status" value="1"/>
</dbReference>
<evidence type="ECO:0000313" key="8">
    <source>
        <dbReference type="EMBL" id="HJD43385.1"/>
    </source>
</evidence>
<keyword evidence="3" id="KW-0479">Metal-binding</keyword>
<dbReference type="SFLD" id="SFLDG01072">
    <property type="entry name" value="dehydrogenase_like"/>
    <property type="match status" value="1"/>
</dbReference>
<name>A0A9D2REL0_9FIRM</name>
<keyword evidence="4" id="KW-0408">Iron</keyword>
<dbReference type="Proteomes" id="UP000823909">
    <property type="component" value="Unassembled WGS sequence"/>
</dbReference>
<dbReference type="InterPro" id="IPR058240">
    <property type="entry name" value="rSAM_sf"/>
</dbReference>
<dbReference type="GO" id="GO:0016491">
    <property type="term" value="F:oxidoreductase activity"/>
    <property type="evidence" value="ECO:0007669"/>
    <property type="project" value="InterPro"/>
</dbReference>
<keyword evidence="5" id="KW-0411">Iron-sulfur</keyword>
<dbReference type="CDD" id="cd01335">
    <property type="entry name" value="Radical_SAM"/>
    <property type="match status" value="1"/>
</dbReference>
<dbReference type="InterPro" id="IPR034485">
    <property type="entry name" value="Anaerobic_Cys-type_sulfatase-m"/>
</dbReference>
<proteinExistence type="inferred from homology"/>
<gene>
    <name evidence="8" type="ORF">H9910_10400</name>
</gene>
<dbReference type="Pfam" id="PF13186">
    <property type="entry name" value="SPASM"/>
    <property type="match status" value="1"/>
</dbReference>
<evidence type="ECO:0000256" key="3">
    <source>
        <dbReference type="ARBA" id="ARBA00022723"/>
    </source>
</evidence>
<dbReference type="SFLD" id="SFLDG01067">
    <property type="entry name" value="SPASM/twitch_domain_containing"/>
    <property type="match status" value="1"/>
</dbReference>
<evidence type="ECO:0000259" key="7">
    <source>
        <dbReference type="PROSITE" id="PS51918"/>
    </source>
</evidence>
<dbReference type="SFLD" id="SFLDF00289">
    <property type="entry name" value="anaerobic_Cys-type_sulfatase-m"/>
    <property type="match status" value="1"/>
</dbReference>
<organism evidence="8 9">
    <name type="scientific">Candidatus Mediterraneibacter quadrami</name>
    <dbReference type="NCBI Taxonomy" id="2838684"/>
    <lineage>
        <taxon>Bacteria</taxon>
        <taxon>Bacillati</taxon>
        <taxon>Bacillota</taxon>
        <taxon>Clostridia</taxon>
        <taxon>Lachnospirales</taxon>
        <taxon>Lachnospiraceae</taxon>
        <taxon>Mediterraneibacter</taxon>
    </lineage>
</organism>
<dbReference type="Pfam" id="PF04055">
    <property type="entry name" value="Radical_SAM"/>
    <property type="match status" value="1"/>
</dbReference>
<dbReference type="NCBIfam" id="TIGR04085">
    <property type="entry name" value="rSAM_more_4Fe4S"/>
    <property type="match status" value="1"/>
</dbReference>
<dbReference type="InterPro" id="IPR023885">
    <property type="entry name" value="4Fe4S-binding_SPASM_dom"/>
</dbReference>
<sequence length="371" mass="43454">MLLHTILIKPASGLCNMRCSYCFYCDEMDKREEGIRGMMSVDTVKNLIKKAMRQAGDEICFAFQGGEPTLRGLDFFREVIRLEKRFNRRGIRVLNTIQTNGFALDEEWCRFFKEHDFLIGLSVDGTQEIHDRYRHDASGGATYARVKKAADLLDSFGVAYNILTVVTRSVSEHTREIYREYKNNGWNYQQYIACLDPAGEEPGGREYSLTPEAYGKFLTELFRLWEKDWRKGRAPYIRQFENYIGILAGIPPESCEQRGTCSVQCVAEADGRAYPCDFYAMDGYCLGNYNENRIEEFFENETAKQFVRESLKHDEECRQCRWFQLCRNGCRRHRIRDDQTGTYRNYFCGGYRMFFEKCAPRMKEIAGYLRK</sequence>
<accession>A0A9D2REL0</accession>
<evidence type="ECO:0000256" key="5">
    <source>
        <dbReference type="ARBA" id="ARBA00023014"/>
    </source>
</evidence>
<comment type="caution">
    <text evidence="8">The sequence shown here is derived from an EMBL/GenBank/DDBJ whole genome shotgun (WGS) entry which is preliminary data.</text>
</comment>
<dbReference type="SFLD" id="SFLDG01384">
    <property type="entry name" value="thioether_bond_formation_requi"/>
    <property type="match status" value="1"/>
</dbReference>
<dbReference type="GO" id="GO:0046872">
    <property type="term" value="F:metal ion binding"/>
    <property type="evidence" value="ECO:0007669"/>
    <property type="project" value="UniProtKB-KW"/>
</dbReference>
<evidence type="ECO:0000256" key="4">
    <source>
        <dbReference type="ARBA" id="ARBA00023004"/>
    </source>
</evidence>
<dbReference type="PANTHER" id="PTHR43273:SF3">
    <property type="entry name" value="ANAEROBIC SULFATASE-MATURATING ENZYME HOMOLOG ASLB-RELATED"/>
    <property type="match status" value="1"/>
</dbReference>
<reference evidence="8" key="2">
    <citation type="submission" date="2021-04" db="EMBL/GenBank/DDBJ databases">
        <authorList>
            <person name="Gilroy R."/>
        </authorList>
    </citation>
    <scope>NUCLEOTIDE SEQUENCE</scope>
    <source>
        <strain evidence="8">ChiBcec15-3976</strain>
    </source>
</reference>
<evidence type="ECO:0000313" key="9">
    <source>
        <dbReference type="Proteomes" id="UP000823909"/>
    </source>
</evidence>